<feature type="domain" description="HTH marR-type" evidence="2">
    <location>
        <begin position="4"/>
        <end position="142"/>
    </location>
</feature>
<dbReference type="Gene3D" id="3.40.630.30">
    <property type="match status" value="1"/>
</dbReference>
<dbReference type="OrthoDB" id="5419426at2"/>
<evidence type="ECO:0000259" key="3">
    <source>
        <dbReference type="PROSITE" id="PS51186"/>
    </source>
</evidence>
<dbReference type="Gene3D" id="1.10.10.10">
    <property type="entry name" value="Winged helix-like DNA-binding domain superfamily/Winged helix DNA-binding domain"/>
    <property type="match status" value="1"/>
</dbReference>
<keyword evidence="1" id="KW-0808">Transferase</keyword>
<dbReference type="SUPFAM" id="SSF46785">
    <property type="entry name" value="Winged helix' DNA-binding domain"/>
    <property type="match status" value="1"/>
</dbReference>
<keyword evidence="5" id="KW-1185">Reference proteome</keyword>
<name>A0A4Z0R360_9FIRM</name>
<dbReference type="PANTHER" id="PTHR13947:SF37">
    <property type="entry name" value="LD18367P"/>
    <property type="match status" value="1"/>
</dbReference>
<dbReference type="Proteomes" id="UP000298460">
    <property type="component" value="Unassembled WGS sequence"/>
</dbReference>
<comment type="caution">
    <text evidence="4">The sequence shown here is derived from an EMBL/GenBank/DDBJ whole genome shotgun (WGS) entry which is preliminary data.</text>
</comment>
<feature type="domain" description="N-acetyltransferase" evidence="3">
    <location>
        <begin position="148"/>
        <end position="302"/>
    </location>
</feature>
<evidence type="ECO:0000313" key="4">
    <source>
        <dbReference type="EMBL" id="TGE37220.1"/>
    </source>
</evidence>
<evidence type="ECO:0000313" key="5">
    <source>
        <dbReference type="Proteomes" id="UP000298460"/>
    </source>
</evidence>
<protein>
    <submittedName>
        <fullName evidence="4">MarR family transcriptional regulator</fullName>
    </submittedName>
</protein>
<dbReference type="PROSITE" id="PS51186">
    <property type="entry name" value="GNAT"/>
    <property type="match status" value="1"/>
</dbReference>
<dbReference type="GO" id="GO:0003700">
    <property type="term" value="F:DNA-binding transcription factor activity"/>
    <property type="evidence" value="ECO:0007669"/>
    <property type="project" value="InterPro"/>
</dbReference>
<dbReference type="InterPro" id="IPR036388">
    <property type="entry name" value="WH-like_DNA-bd_sf"/>
</dbReference>
<sequence>MSTSADIVSDIREFNRFYTNILGLLDQHILDSGYSLTEARVLFEISKTKRCFANTLVNQLGIDRSYMSRMILKFERNGLITKTVSETDTRVSYIQLTDKGWQDFNDLNEKSNEQIKKLIEPLSDEACIQVHNAMNTIKRNLFITADSISIRPFTANDIDYVISRHKALYRLERNLSSAAFSNYIDEGFRDFVQNFDKEKDCMFILEYNENPAGSVAIRHANEKTAQLRYFFLEPEMRGWGAGHKLIDMALEFCREKEYRHVFLWTISAQKVARHLYKSKGFEITQTHENNEWGEVVLEERWDLDL</sequence>
<dbReference type="InterPro" id="IPR016181">
    <property type="entry name" value="Acyl_CoA_acyltransferase"/>
</dbReference>
<dbReference type="AlphaFoldDB" id="A0A4Z0R360"/>
<dbReference type="InterPro" id="IPR000182">
    <property type="entry name" value="GNAT_dom"/>
</dbReference>
<evidence type="ECO:0000256" key="1">
    <source>
        <dbReference type="ARBA" id="ARBA00022679"/>
    </source>
</evidence>
<evidence type="ECO:0000259" key="2">
    <source>
        <dbReference type="PROSITE" id="PS50995"/>
    </source>
</evidence>
<dbReference type="InterPro" id="IPR036390">
    <property type="entry name" value="WH_DNA-bd_sf"/>
</dbReference>
<dbReference type="CDD" id="cd04301">
    <property type="entry name" value="NAT_SF"/>
    <property type="match status" value="1"/>
</dbReference>
<dbReference type="PROSITE" id="PS50995">
    <property type="entry name" value="HTH_MARR_2"/>
    <property type="match status" value="1"/>
</dbReference>
<dbReference type="Pfam" id="PF01047">
    <property type="entry name" value="MarR"/>
    <property type="match status" value="1"/>
</dbReference>
<dbReference type="InterPro" id="IPR050769">
    <property type="entry name" value="NAT_camello-type"/>
</dbReference>
<proteinExistence type="predicted"/>
<dbReference type="Pfam" id="PF00583">
    <property type="entry name" value="Acetyltransf_1"/>
    <property type="match status" value="1"/>
</dbReference>
<gene>
    <name evidence="4" type="ORF">E4K67_15240</name>
</gene>
<dbReference type="GO" id="GO:0008080">
    <property type="term" value="F:N-acetyltransferase activity"/>
    <property type="evidence" value="ECO:0007669"/>
    <property type="project" value="InterPro"/>
</dbReference>
<dbReference type="SUPFAM" id="SSF55729">
    <property type="entry name" value="Acyl-CoA N-acyltransferases (Nat)"/>
    <property type="match status" value="1"/>
</dbReference>
<dbReference type="PANTHER" id="PTHR13947">
    <property type="entry name" value="GNAT FAMILY N-ACETYLTRANSFERASE"/>
    <property type="match status" value="1"/>
</dbReference>
<dbReference type="EMBL" id="SPQQ01000005">
    <property type="protein sequence ID" value="TGE37220.1"/>
    <property type="molecule type" value="Genomic_DNA"/>
</dbReference>
<organism evidence="4 5">
    <name type="scientific">Desulfosporosinus fructosivorans</name>
    <dbReference type="NCBI Taxonomy" id="2018669"/>
    <lineage>
        <taxon>Bacteria</taxon>
        <taxon>Bacillati</taxon>
        <taxon>Bacillota</taxon>
        <taxon>Clostridia</taxon>
        <taxon>Eubacteriales</taxon>
        <taxon>Desulfitobacteriaceae</taxon>
        <taxon>Desulfosporosinus</taxon>
    </lineage>
</organism>
<dbReference type="RefSeq" id="WP_135548185.1">
    <property type="nucleotide sequence ID" value="NZ_SPQQ01000005.1"/>
</dbReference>
<accession>A0A4Z0R360</accession>
<dbReference type="SMART" id="SM00347">
    <property type="entry name" value="HTH_MARR"/>
    <property type="match status" value="1"/>
</dbReference>
<dbReference type="InterPro" id="IPR000835">
    <property type="entry name" value="HTH_MarR-typ"/>
</dbReference>
<reference evidence="4 5" key="1">
    <citation type="submission" date="2019-03" db="EMBL/GenBank/DDBJ databases">
        <title>Draft Genome Sequence of Desulfosporosinus fructosivorans Strain 63.6F, Isolated from Marine Sediment in the Baltic Sea.</title>
        <authorList>
            <person name="Hausmann B."/>
            <person name="Vandieken V."/>
            <person name="Pjevac P."/>
            <person name="Schreck K."/>
            <person name="Herbold C.W."/>
            <person name="Loy A."/>
        </authorList>
    </citation>
    <scope>NUCLEOTIDE SEQUENCE [LARGE SCALE GENOMIC DNA]</scope>
    <source>
        <strain evidence="4 5">63.6F</strain>
    </source>
</reference>